<proteinExistence type="predicted"/>
<accession>A0A6J5K761</accession>
<gene>
    <name evidence="1" type="ORF">LMG9964_02456</name>
</gene>
<sequence>MVFWRPIKYSSDTGPAHTLFARGLDLDSFFPQHIHDCFVRRNRDSFSRTGELQVKGRLLALTNWLRACEILKVNSFVWPSATDRDSTDSVHEGFRTAQIQVTAVVPIVKCTFERLFDVIALQPAEELAGFTKWAAFKFFSERSVVL</sequence>
<protein>
    <submittedName>
        <fullName evidence="1">Uncharacterized protein</fullName>
    </submittedName>
</protein>
<organism evidence="1 2">
    <name type="scientific">Paraburkholderia phenoliruptrix</name>
    <dbReference type="NCBI Taxonomy" id="252970"/>
    <lineage>
        <taxon>Bacteria</taxon>
        <taxon>Pseudomonadati</taxon>
        <taxon>Pseudomonadota</taxon>
        <taxon>Betaproteobacteria</taxon>
        <taxon>Burkholderiales</taxon>
        <taxon>Burkholderiaceae</taxon>
        <taxon>Paraburkholderia</taxon>
    </lineage>
</organism>
<dbReference type="Proteomes" id="UP000494102">
    <property type="component" value="Unassembled WGS sequence"/>
</dbReference>
<evidence type="ECO:0000313" key="1">
    <source>
        <dbReference type="EMBL" id="CAB4048815.1"/>
    </source>
</evidence>
<evidence type="ECO:0000313" key="2">
    <source>
        <dbReference type="Proteomes" id="UP000494102"/>
    </source>
</evidence>
<reference evidence="1 2" key="1">
    <citation type="submission" date="2020-04" db="EMBL/GenBank/DDBJ databases">
        <authorList>
            <person name="De Canck E."/>
        </authorList>
    </citation>
    <scope>NUCLEOTIDE SEQUENCE [LARGE SCALE GENOMIC DNA]</scope>
    <source>
        <strain evidence="1 2">LMG 9964</strain>
    </source>
</reference>
<name>A0A6J5K761_9BURK</name>
<dbReference type="AlphaFoldDB" id="A0A6J5K761"/>
<dbReference type="EMBL" id="CADILN010000002">
    <property type="protein sequence ID" value="CAB4048815.1"/>
    <property type="molecule type" value="Genomic_DNA"/>
</dbReference>